<sequence>MTTKTVLQRREWTVEEKLKILSQLDKGVSLYELEHQTQGKCTRKMIQSWKKKEGELIKLIKEKRGKGKKRKRVEGGGGKLNYYLQLDKHLMNWYRSKRGLDQEDVGVHKEKGTFKGLIRVGQRFCDANKLKEPSKKWFVRFLKRNRLSLQKPVHQQKISLPEPAAARTKFHSLLRPSSHWGPKRAYKLGFINSGLYYKLL</sequence>
<dbReference type="EMBL" id="CAJOBA010001066">
    <property type="protein sequence ID" value="CAF3573919.1"/>
    <property type="molecule type" value="Genomic_DNA"/>
</dbReference>
<dbReference type="EMBL" id="CAJOBC010005630">
    <property type="protein sequence ID" value="CAF3870359.1"/>
    <property type="molecule type" value="Genomic_DNA"/>
</dbReference>
<dbReference type="EMBL" id="CAJNOK010001066">
    <property type="protein sequence ID" value="CAF0791331.1"/>
    <property type="molecule type" value="Genomic_DNA"/>
</dbReference>
<dbReference type="AlphaFoldDB" id="A0A814PHG2"/>
<gene>
    <name evidence="2" type="ORF">GPM918_LOCUS18976</name>
    <name evidence="1" type="ORF">OVA965_LOCUS4147</name>
    <name evidence="4" type="ORF">SRO942_LOCUS18973</name>
    <name evidence="3" type="ORF">TMI583_LOCUS4145</name>
</gene>
<evidence type="ECO:0000313" key="1">
    <source>
        <dbReference type="EMBL" id="CAF0791331.1"/>
    </source>
</evidence>
<evidence type="ECO:0000313" key="4">
    <source>
        <dbReference type="EMBL" id="CAF3870359.1"/>
    </source>
</evidence>
<protein>
    <submittedName>
        <fullName evidence="2">Uncharacterized protein</fullName>
    </submittedName>
</protein>
<evidence type="ECO:0000313" key="3">
    <source>
        <dbReference type="EMBL" id="CAF3573919.1"/>
    </source>
</evidence>
<dbReference type="Proteomes" id="UP000663829">
    <property type="component" value="Unassembled WGS sequence"/>
</dbReference>
<dbReference type="EMBL" id="CAJNOQ010005630">
    <property type="protein sequence ID" value="CAF1105719.1"/>
    <property type="molecule type" value="Genomic_DNA"/>
</dbReference>
<evidence type="ECO:0000313" key="5">
    <source>
        <dbReference type="Proteomes" id="UP000663829"/>
    </source>
</evidence>
<accession>A0A814PHG2</accession>
<comment type="caution">
    <text evidence="2">The sequence shown here is derived from an EMBL/GenBank/DDBJ whole genome shotgun (WGS) entry which is preliminary data.</text>
</comment>
<evidence type="ECO:0000313" key="2">
    <source>
        <dbReference type="EMBL" id="CAF1105719.1"/>
    </source>
</evidence>
<name>A0A814PHG2_9BILA</name>
<dbReference type="Proteomes" id="UP000681722">
    <property type="component" value="Unassembled WGS sequence"/>
</dbReference>
<organism evidence="2 5">
    <name type="scientific">Didymodactylos carnosus</name>
    <dbReference type="NCBI Taxonomy" id="1234261"/>
    <lineage>
        <taxon>Eukaryota</taxon>
        <taxon>Metazoa</taxon>
        <taxon>Spiralia</taxon>
        <taxon>Gnathifera</taxon>
        <taxon>Rotifera</taxon>
        <taxon>Eurotatoria</taxon>
        <taxon>Bdelloidea</taxon>
        <taxon>Philodinida</taxon>
        <taxon>Philodinidae</taxon>
        <taxon>Didymodactylos</taxon>
    </lineage>
</organism>
<dbReference type="Proteomes" id="UP000677228">
    <property type="component" value="Unassembled WGS sequence"/>
</dbReference>
<keyword evidence="5" id="KW-1185">Reference proteome</keyword>
<proteinExistence type="predicted"/>
<dbReference type="Proteomes" id="UP000682733">
    <property type="component" value="Unassembled WGS sequence"/>
</dbReference>
<reference evidence="2" key="1">
    <citation type="submission" date="2021-02" db="EMBL/GenBank/DDBJ databases">
        <authorList>
            <person name="Nowell W R."/>
        </authorList>
    </citation>
    <scope>NUCLEOTIDE SEQUENCE</scope>
</reference>